<protein>
    <submittedName>
        <fullName evidence="1">Uncharacterized protein</fullName>
    </submittedName>
</protein>
<gene>
    <name evidence="1" type="ORF">ACH4F9_20910</name>
</gene>
<reference evidence="1 2" key="1">
    <citation type="submission" date="2024-10" db="EMBL/GenBank/DDBJ databases">
        <title>The Natural Products Discovery Center: Release of the First 8490 Sequenced Strains for Exploring Actinobacteria Biosynthetic Diversity.</title>
        <authorList>
            <person name="Kalkreuter E."/>
            <person name="Kautsar S.A."/>
            <person name="Yang D."/>
            <person name="Bader C.D."/>
            <person name="Teijaro C.N."/>
            <person name="Fluegel L."/>
            <person name="Davis C.M."/>
            <person name="Simpson J.R."/>
            <person name="Lauterbach L."/>
            <person name="Steele A.D."/>
            <person name="Gui C."/>
            <person name="Meng S."/>
            <person name="Li G."/>
            <person name="Viehrig K."/>
            <person name="Ye F."/>
            <person name="Su P."/>
            <person name="Kiefer A.F."/>
            <person name="Nichols A."/>
            <person name="Cepeda A.J."/>
            <person name="Yan W."/>
            <person name="Fan B."/>
            <person name="Jiang Y."/>
            <person name="Adhikari A."/>
            <person name="Zheng C.-J."/>
            <person name="Schuster L."/>
            <person name="Cowan T.M."/>
            <person name="Smanski M.J."/>
            <person name="Chevrette M.G."/>
            <person name="De Carvalho L.P.S."/>
            <person name="Shen B."/>
        </authorList>
    </citation>
    <scope>NUCLEOTIDE SEQUENCE [LARGE SCALE GENOMIC DNA]</scope>
    <source>
        <strain evidence="1 2">NPDC017990</strain>
    </source>
</reference>
<dbReference type="Proteomes" id="UP001610818">
    <property type="component" value="Unassembled WGS sequence"/>
</dbReference>
<proteinExistence type="predicted"/>
<sequence length="171" mass="18861">MEITGHSSDFIVDTSFATAMKQFVARQHRHWPGLFLYGEPVDAESSADWNLPEVDEDDEYSGIVTFSSGQKMEDFWEENGYALDSDDEGPFSVFYQLHPRSLHADRVTGVRGADADPEAVATIEGTGLLLTEYFTVSLVTPEDPATDPFSARVLRDFVESFGPASPAASRT</sequence>
<accession>A0ABW7QR49</accession>
<evidence type="ECO:0000313" key="2">
    <source>
        <dbReference type="Proteomes" id="UP001610818"/>
    </source>
</evidence>
<keyword evidence="2" id="KW-1185">Reference proteome</keyword>
<comment type="caution">
    <text evidence="1">The sequence shown here is derived from an EMBL/GenBank/DDBJ whole genome shotgun (WGS) entry which is preliminary data.</text>
</comment>
<evidence type="ECO:0000313" key="1">
    <source>
        <dbReference type="EMBL" id="MFH8547468.1"/>
    </source>
</evidence>
<name>A0ABW7QR49_9ACTN</name>
<dbReference type="RefSeq" id="WP_397713647.1">
    <property type="nucleotide sequence ID" value="NZ_JBIRGN010000004.1"/>
</dbReference>
<organism evidence="1 2">
    <name type="scientific">Streptomyces longisporoflavus</name>
    <dbReference type="NCBI Taxonomy" id="28044"/>
    <lineage>
        <taxon>Bacteria</taxon>
        <taxon>Bacillati</taxon>
        <taxon>Actinomycetota</taxon>
        <taxon>Actinomycetes</taxon>
        <taxon>Kitasatosporales</taxon>
        <taxon>Streptomycetaceae</taxon>
        <taxon>Streptomyces</taxon>
    </lineage>
</organism>
<dbReference type="EMBL" id="JBIRGQ010000004">
    <property type="protein sequence ID" value="MFH8547468.1"/>
    <property type="molecule type" value="Genomic_DNA"/>
</dbReference>